<evidence type="ECO:0000313" key="2">
    <source>
        <dbReference type="Proteomes" id="UP000241986"/>
    </source>
</evidence>
<accession>A0A2T4MZP8</accession>
<sequence>MKGSFLLPLVHFFRLRHISTMSDTTIYPTAFEDHRGCIIVPLLVFNWSIESKDNQIIISEKSDTSKKGIIVRTHIICVDYGRLPIGCFFTLDGLVIEVVISDELLKHQSKTKEQFFLQLKELKSSLPVLSDEEISFSWSNIPSLNQRMPITRGNK</sequence>
<protein>
    <submittedName>
        <fullName evidence="1">Uncharacterized protein</fullName>
    </submittedName>
</protein>
<comment type="caution">
    <text evidence="1">The sequence shown here is derived from an EMBL/GenBank/DDBJ whole genome shotgun (WGS) entry which is preliminary data.</text>
</comment>
<dbReference type="EMBL" id="PZKL01000037">
    <property type="protein sequence ID" value="PTH80037.1"/>
    <property type="molecule type" value="Genomic_DNA"/>
</dbReference>
<dbReference type="AlphaFoldDB" id="A0A2T4MZP8"/>
<proteinExistence type="predicted"/>
<organism evidence="1 2">
    <name type="scientific">Aeromonas veronii</name>
    <dbReference type="NCBI Taxonomy" id="654"/>
    <lineage>
        <taxon>Bacteria</taxon>
        <taxon>Pseudomonadati</taxon>
        <taxon>Pseudomonadota</taxon>
        <taxon>Gammaproteobacteria</taxon>
        <taxon>Aeromonadales</taxon>
        <taxon>Aeromonadaceae</taxon>
        <taxon>Aeromonas</taxon>
    </lineage>
</organism>
<dbReference type="Proteomes" id="UP000241986">
    <property type="component" value="Unassembled WGS sequence"/>
</dbReference>
<name>A0A2T4MZP8_AERVE</name>
<reference evidence="1 2" key="1">
    <citation type="submission" date="2018-03" db="EMBL/GenBank/DDBJ databases">
        <title>Aeromonas veronii whole genome sequencing and analysis.</title>
        <authorList>
            <person name="Xie H."/>
            <person name="Liu T."/>
            <person name="Wang K."/>
        </authorList>
    </citation>
    <scope>NUCLEOTIDE SEQUENCE [LARGE SCALE GENOMIC DNA]</scope>
    <source>
        <strain evidence="1 2">XH.VA.1</strain>
    </source>
</reference>
<evidence type="ECO:0000313" key="1">
    <source>
        <dbReference type="EMBL" id="PTH80037.1"/>
    </source>
</evidence>
<gene>
    <name evidence="1" type="ORF">DAA48_15850</name>
</gene>